<evidence type="ECO:0008006" key="3">
    <source>
        <dbReference type="Google" id="ProtNLM"/>
    </source>
</evidence>
<reference evidence="1 2" key="1">
    <citation type="submission" date="2024-09" db="EMBL/GenBank/DDBJ databases">
        <authorList>
            <person name="Sun Q."/>
            <person name="Mori K."/>
        </authorList>
    </citation>
    <scope>NUCLEOTIDE SEQUENCE [LARGE SCALE GENOMIC DNA]</scope>
    <source>
        <strain evidence="1 2">TBRC 0563</strain>
    </source>
</reference>
<dbReference type="Gene3D" id="1.10.10.60">
    <property type="entry name" value="Homeodomain-like"/>
    <property type="match status" value="1"/>
</dbReference>
<keyword evidence="2" id="KW-1185">Reference proteome</keyword>
<sequence>MPIWAHRRAQRSSALTREAIVEAAMEIADAEGVDGASIRPVAAALGARTMSLYISIDDRNYLSDQVAGEVLVIGESSAAWREVIAWRERGVAVRYLWIVLMADQVAGGVLITGEPPAARREVIAVIARREREVALRHPWIVDMAGHRSRAMVGPNLLRHLYQAMAALAGQR</sequence>
<dbReference type="SUPFAM" id="SSF46689">
    <property type="entry name" value="Homeodomain-like"/>
    <property type="match status" value="1"/>
</dbReference>
<dbReference type="EMBL" id="JBHLZP010000663">
    <property type="protein sequence ID" value="MFB9839215.1"/>
    <property type="molecule type" value="Genomic_DNA"/>
</dbReference>
<accession>A0ABV5YVU8</accession>
<dbReference type="InterPro" id="IPR009057">
    <property type="entry name" value="Homeodomain-like_sf"/>
</dbReference>
<gene>
    <name evidence="1" type="ORF">ACFFNX_44440</name>
</gene>
<evidence type="ECO:0000313" key="2">
    <source>
        <dbReference type="Proteomes" id="UP001589627"/>
    </source>
</evidence>
<dbReference type="RefSeq" id="WP_378212296.1">
    <property type="nucleotide sequence ID" value="NZ_JBHLZP010000663.1"/>
</dbReference>
<comment type="caution">
    <text evidence="1">The sequence shown here is derived from an EMBL/GenBank/DDBJ whole genome shotgun (WGS) entry which is preliminary data.</text>
</comment>
<evidence type="ECO:0000313" key="1">
    <source>
        <dbReference type="EMBL" id="MFB9839215.1"/>
    </source>
</evidence>
<proteinExistence type="predicted"/>
<dbReference type="Gene3D" id="1.10.357.10">
    <property type="entry name" value="Tetracycline Repressor, domain 2"/>
    <property type="match status" value="1"/>
</dbReference>
<organism evidence="1 2">
    <name type="scientific">Actinoallomurus acaciae</name>
    <dbReference type="NCBI Taxonomy" id="502577"/>
    <lineage>
        <taxon>Bacteria</taxon>
        <taxon>Bacillati</taxon>
        <taxon>Actinomycetota</taxon>
        <taxon>Actinomycetes</taxon>
        <taxon>Streptosporangiales</taxon>
        <taxon>Thermomonosporaceae</taxon>
        <taxon>Actinoallomurus</taxon>
    </lineage>
</organism>
<protein>
    <recommendedName>
        <fullName evidence="3">TetR family transcriptional regulator</fullName>
    </recommendedName>
</protein>
<name>A0ABV5YVU8_9ACTN</name>
<dbReference type="Proteomes" id="UP001589627">
    <property type="component" value="Unassembled WGS sequence"/>
</dbReference>